<comment type="caution">
    <text evidence="6">The sequence shown here is derived from an EMBL/GenBank/DDBJ whole genome shotgun (WGS) entry which is preliminary data.</text>
</comment>
<dbReference type="STRING" id="1441469.A0A1Q5Q689"/>
<protein>
    <recommendedName>
        <fullName evidence="5">Ubiquitin-like protease family profile domain-containing protein</fullName>
    </recommendedName>
</protein>
<dbReference type="AlphaFoldDB" id="A0A1Q5Q689"/>
<dbReference type="GO" id="GO:0019783">
    <property type="term" value="F:ubiquitin-like protein peptidase activity"/>
    <property type="evidence" value="ECO:0007669"/>
    <property type="project" value="UniProtKB-ARBA"/>
</dbReference>
<evidence type="ECO:0000259" key="5">
    <source>
        <dbReference type="PROSITE" id="PS50600"/>
    </source>
</evidence>
<dbReference type="RefSeq" id="XP_020115343.1">
    <property type="nucleotide sequence ID" value="XM_020265432.1"/>
</dbReference>
<evidence type="ECO:0000256" key="4">
    <source>
        <dbReference type="SAM" id="MobiDB-lite"/>
    </source>
</evidence>
<keyword evidence="3" id="KW-0378">Hydrolase</keyword>
<feature type="region of interest" description="Disordered" evidence="4">
    <location>
        <begin position="171"/>
        <end position="194"/>
    </location>
</feature>
<evidence type="ECO:0000256" key="1">
    <source>
        <dbReference type="ARBA" id="ARBA00005234"/>
    </source>
</evidence>
<sequence>MDSAISSSQTTPSPSQRTRSLLELSEMFRQLADKSEGADSVPEFRDLFHQLFQEAPAVAQAIAAAIRENIPDPSLRLSLKRKRRQDPSYRPNHPVQFVPRKRQRTDDKHAVDEPMTPESPIPKGESPEIDDALDSTICVDMGELKSVSKHERKPGVHSRMLVIDEGKFCESENSHHSTMPTSTIGEQVESPPVPEAHLTEGESFLDTVHQMVDIVHLLKKYPSDVPRTVHQKILQSLYTHQELFIDSTTNQWSDGRMWMEVLERGSATNRRCTVLNMLEYMGASKWGKRLRELVEKIGLGILISPKIWDYTKRKGPQFNQLVKDFRADTQRLLLFQILAPQVERLVHKGCTDPEALYGALRESNLVSEDELQEMKAKYQPQSGSTSAVTLSKAVDRLTSQVSAQVFNKQKLDANDTISINGSVELSVDLFARLQAGKWLDSWALMAAMHISDRPDFVRYGESVPLDTIGRHGQPRSIKQPFQAWVKQIAVFRKEAEGSTPLIFYCPVNHNNSHFTLLEVNDSEKVIRHYDSLAPVTAINGTKKTRIAALVEDEFGDLGYRYTEAPTPQQRDAWSCGTRVVWNFRRISNGFDIGSWDTVLSSEHMNMDIPKPQT</sequence>
<accession>A0A1Q5Q689</accession>
<proteinExistence type="inferred from homology"/>
<feature type="region of interest" description="Disordered" evidence="4">
    <location>
        <begin position="81"/>
        <end position="128"/>
    </location>
</feature>
<dbReference type="SUPFAM" id="SSF54001">
    <property type="entry name" value="Cysteine proteinases"/>
    <property type="match status" value="1"/>
</dbReference>
<evidence type="ECO:0000313" key="7">
    <source>
        <dbReference type="Proteomes" id="UP000214365"/>
    </source>
</evidence>
<dbReference type="Gene3D" id="3.40.395.10">
    <property type="entry name" value="Adenoviral Proteinase, Chain A"/>
    <property type="match status" value="1"/>
</dbReference>
<reference evidence="6 7" key="1">
    <citation type="submission" date="2015-06" db="EMBL/GenBank/DDBJ databases">
        <title>Talaromyces atroroseus IBT 11181 draft genome.</title>
        <authorList>
            <person name="Rasmussen K.B."/>
            <person name="Rasmussen S."/>
            <person name="Petersen B."/>
            <person name="Sicheritz-Ponten T."/>
            <person name="Mortensen U.H."/>
            <person name="Thrane U."/>
        </authorList>
    </citation>
    <scope>NUCLEOTIDE SEQUENCE [LARGE SCALE GENOMIC DNA]</scope>
    <source>
        <strain evidence="6 7">IBT 11181</strain>
    </source>
</reference>
<feature type="domain" description="Ubiquitin-like protease family profile" evidence="5">
    <location>
        <begin position="423"/>
        <end position="586"/>
    </location>
</feature>
<keyword evidence="7" id="KW-1185">Reference proteome</keyword>
<comment type="similarity">
    <text evidence="1">Belongs to the peptidase C48 family.</text>
</comment>
<evidence type="ECO:0000256" key="3">
    <source>
        <dbReference type="ARBA" id="ARBA00022801"/>
    </source>
</evidence>
<evidence type="ECO:0000256" key="2">
    <source>
        <dbReference type="ARBA" id="ARBA00022670"/>
    </source>
</evidence>
<keyword evidence="2" id="KW-0645">Protease</keyword>
<dbReference type="GeneID" id="31009263"/>
<evidence type="ECO:0000313" key="6">
    <source>
        <dbReference type="EMBL" id="OKL55222.1"/>
    </source>
</evidence>
<dbReference type="PROSITE" id="PS50600">
    <property type="entry name" value="ULP_PROTEASE"/>
    <property type="match status" value="1"/>
</dbReference>
<gene>
    <name evidence="6" type="ORF">UA08_09507</name>
</gene>
<dbReference type="Proteomes" id="UP000214365">
    <property type="component" value="Unassembled WGS sequence"/>
</dbReference>
<dbReference type="OrthoDB" id="4226396at2759"/>
<dbReference type="InterPro" id="IPR003653">
    <property type="entry name" value="Peptidase_C48_C"/>
</dbReference>
<dbReference type="GO" id="GO:0008234">
    <property type="term" value="F:cysteine-type peptidase activity"/>
    <property type="evidence" value="ECO:0007669"/>
    <property type="project" value="InterPro"/>
</dbReference>
<dbReference type="InterPro" id="IPR038765">
    <property type="entry name" value="Papain-like_cys_pep_sf"/>
</dbReference>
<dbReference type="GO" id="GO:0006508">
    <property type="term" value="P:proteolysis"/>
    <property type="evidence" value="ECO:0007669"/>
    <property type="project" value="UniProtKB-KW"/>
</dbReference>
<organism evidence="6 7">
    <name type="scientific">Talaromyces atroroseus</name>
    <dbReference type="NCBI Taxonomy" id="1441469"/>
    <lineage>
        <taxon>Eukaryota</taxon>
        <taxon>Fungi</taxon>
        <taxon>Dikarya</taxon>
        <taxon>Ascomycota</taxon>
        <taxon>Pezizomycotina</taxon>
        <taxon>Eurotiomycetes</taxon>
        <taxon>Eurotiomycetidae</taxon>
        <taxon>Eurotiales</taxon>
        <taxon>Trichocomaceae</taxon>
        <taxon>Talaromyces</taxon>
        <taxon>Talaromyces sect. Trachyspermi</taxon>
    </lineage>
</organism>
<dbReference type="EMBL" id="LFMY01000029">
    <property type="protein sequence ID" value="OKL55222.1"/>
    <property type="molecule type" value="Genomic_DNA"/>
</dbReference>
<feature type="compositionally biased region" description="Polar residues" evidence="4">
    <location>
        <begin position="176"/>
        <end position="185"/>
    </location>
</feature>
<name>A0A1Q5Q689_TALAT</name>